<dbReference type="InterPro" id="IPR050079">
    <property type="entry name" value="DEAD_box_RNA_helicase"/>
</dbReference>
<sequence length="584" mass="64374">MTDTHLTTIRFDSFALDQRIHAGLADAGFSLCTPIQAQTLPIALEGRDVAGQAQTGTGKTAAFLLVLMQRLLSRPAPEPASISRPRALILAPTRELAVQIHKDTLLLARHTGLRTQVVYGGTGYQKQRDDLAAGVDILIGTPGRLIDYFKQHVFDLKGIEVVVLDEADRMFDLGFIKDIRYLFRRMPPPESRLGMLFSATLSYRVTELAYEHMNHPQLVKVEAETITADRVRQCCYMTSNEEKIPLLIGLVRSWEDARIMVFVNTKREADRVWGYLQGNGINTAVLSGDVPQKKRLKLLRDFTEGSLPVLVGTDVAARGLHIPDVSHVVNYDLPEDPEDYVHRIGRTARAGATGDAIGFVCETYAFCLPDIEAYIGSKIPVLPVDAALLAEVDPRSKLRPDRADREARRDGGRKSRRDSPRDGEREGRERRPRKGEPRRTSRDEPDAGVADAASVEPPSEADRPRKPERRRTPRDEPATGVADAAPVESPSEADWSKKPERPPKVEPSPLLPALPIEQAALTSPPPPSVLAQVGAMVEPAGSGAEDETSSEEPKRKRRRRRRKSSSESTGAGTEDTAPTSESVE</sequence>
<evidence type="ECO:0000256" key="9">
    <source>
        <dbReference type="SAM" id="MobiDB-lite"/>
    </source>
</evidence>
<dbReference type="PROSITE" id="PS51192">
    <property type="entry name" value="HELICASE_ATP_BIND_1"/>
    <property type="match status" value="1"/>
</dbReference>
<dbReference type="PROSITE" id="PS51195">
    <property type="entry name" value="Q_MOTIF"/>
    <property type="match status" value="1"/>
</dbReference>
<comment type="catalytic activity">
    <reaction evidence="7">
        <text>ATP + H2O = ADP + phosphate + H(+)</text>
        <dbReference type="Rhea" id="RHEA:13065"/>
        <dbReference type="ChEBI" id="CHEBI:15377"/>
        <dbReference type="ChEBI" id="CHEBI:15378"/>
        <dbReference type="ChEBI" id="CHEBI:30616"/>
        <dbReference type="ChEBI" id="CHEBI:43474"/>
        <dbReference type="ChEBI" id="CHEBI:456216"/>
        <dbReference type="EC" id="3.6.4.13"/>
    </reaction>
</comment>
<feature type="short sequence motif" description="Q motif" evidence="8">
    <location>
        <begin position="9"/>
        <end position="37"/>
    </location>
</feature>
<dbReference type="AlphaFoldDB" id="W9VF07"/>
<feature type="region of interest" description="Disordered" evidence="9">
    <location>
        <begin position="397"/>
        <end position="584"/>
    </location>
</feature>
<dbReference type="OrthoDB" id="9805696at2"/>
<dbReference type="InterPro" id="IPR000629">
    <property type="entry name" value="RNA-helicase_DEAD-box_CS"/>
</dbReference>
<dbReference type="eggNOG" id="COG0513">
    <property type="taxonomic scope" value="Bacteria"/>
</dbReference>
<evidence type="ECO:0000313" key="13">
    <source>
        <dbReference type="EMBL" id="EXJ15576.1"/>
    </source>
</evidence>
<evidence type="ECO:0000259" key="10">
    <source>
        <dbReference type="PROSITE" id="PS51192"/>
    </source>
</evidence>
<accession>W9VF07</accession>
<dbReference type="HAMAP" id="MF_00661">
    <property type="entry name" value="DEAD_helicase_RhlB"/>
    <property type="match status" value="1"/>
</dbReference>
<dbReference type="RefSeq" id="WP_043752530.1">
    <property type="nucleotide sequence ID" value="NZ_AONC01000025.1"/>
</dbReference>
<keyword evidence="3 7" id="KW-0378">Hydrolase</keyword>
<dbReference type="InterPro" id="IPR023554">
    <property type="entry name" value="RNA_helicase_ATP-dep_RhlB"/>
</dbReference>
<keyword evidence="5 7" id="KW-0067">ATP-binding</keyword>
<evidence type="ECO:0000256" key="8">
    <source>
        <dbReference type="PROSITE-ProRule" id="PRU00552"/>
    </source>
</evidence>
<dbReference type="InterPro" id="IPR011545">
    <property type="entry name" value="DEAD/DEAH_box_helicase_dom"/>
</dbReference>
<keyword evidence="1 7" id="KW-0963">Cytoplasm</keyword>
<feature type="domain" description="DEAD-box RNA helicase Q" evidence="12">
    <location>
        <begin position="9"/>
        <end position="37"/>
    </location>
</feature>
<feature type="domain" description="Helicase ATP-binding" evidence="10">
    <location>
        <begin position="40"/>
        <end position="219"/>
    </location>
</feature>
<dbReference type="GO" id="GO:0005829">
    <property type="term" value="C:cytosol"/>
    <property type="evidence" value="ECO:0007669"/>
    <property type="project" value="TreeGrafter"/>
</dbReference>
<dbReference type="PANTHER" id="PTHR47959:SF10">
    <property type="entry name" value="ATP-DEPENDENT RNA HELICASE RHLB"/>
    <property type="match status" value="1"/>
</dbReference>
<dbReference type="GO" id="GO:0005524">
    <property type="term" value="F:ATP binding"/>
    <property type="evidence" value="ECO:0007669"/>
    <property type="project" value="UniProtKB-UniRule"/>
</dbReference>
<evidence type="ECO:0000259" key="12">
    <source>
        <dbReference type="PROSITE" id="PS51195"/>
    </source>
</evidence>
<dbReference type="SUPFAM" id="SSF52540">
    <property type="entry name" value="P-loop containing nucleoside triphosphate hydrolases"/>
    <property type="match status" value="1"/>
</dbReference>
<evidence type="ECO:0000256" key="7">
    <source>
        <dbReference type="HAMAP-Rule" id="MF_00661"/>
    </source>
</evidence>
<feature type="compositionally biased region" description="Basic and acidic residues" evidence="9">
    <location>
        <begin position="397"/>
        <end position="445"/>
    </location>
</feature>
<dbReference type="InterPro" id="IPR001650">
    <property type="entry name" value="Helicase_C-like"/>
</dbReference>
<dbReference type="PROSITE" id="PS51194">
    <property type="entry name" value="HELICASE_CTER"/>
    <property type="match status" value="1"/>
</dbReference>
<evidence type="ECO:0000256" key="5">
    <source>
        <dbReference type="ARBA" id="ARBA00022840"/>
    </source>
</evidence>
<keyword evidence="6 7" id="KW-0694">RNA-binding</keyword>
<comment type="subunit">
    <text evidence="7">Component of the RNA degradosome, which is a multiprotein complex involved in RNA processing and mRNA degradation.</text>
</comment>
<evidence type="ECO:0000256" key="6">
    <source>
        <dbReference type="ARBA" id="ARBA00022884"/>
    </source>
</evidence>
<dbReference type="SMART" id="SM00490">
    <property type="entry name" value="HELICc"/>
    <property type="match status" value="1"/>
</dbReference>
<dbReference type="InterPro" id="IPR014001">
    <property type="entry name" value="Helicase_ATP-bd"/>
</dbReference>
<dbReference type="GO" id="GO:0016887">
    <property type="term" value="F:ATP hydrolysis activity"/>
    <property type="evidence" value="ECO:0007669"/>
    <property type="project" value="RHEA"/>
</dbReference>
<feature type="compositionally biased region" description="Basic and acidic residues" evidence="9">
    <location>
        <begin position="494"/>
        <end position="504"/>
    </location>
</feature>
<keyword evidence="2 7" id="KW-0547">Nucleotide-binding</keyword>
<comment type="caution">
    <text evidence="13">The sequence shown here is derived from an EMBL/GenBank/DDBJ whole genome shotgun (WGS) entry which is preliminary data.</text>
</comment>
<dbReference type="PROSITE" id="PS00039">
    <property type="entry name" value="DEAD_ATP_HELICASE"/>
    <property type="match status" value="1"/>
</dbReference>
<evidence type="ECO:0000256" key="2">
    <source>
        <dbReference type="ARBA" id="ARBA00022741"/>
    </source>
</evidence>
<dbReference type="InterPro" id="IPR044742">
    <property type="entry name" value="DEAD/DEAH_RhlB"/>
</dbReference>
<dbReference type="Pfam" id="PF00270">
    <property type="entry name" value="DEAD"/>
    <property type="match status" value="1"/>
</dbReference>
<dbReference type="CDD" id="cd00268">
    <property type="entry name" value="DEADc"/>
    <property type="match status" value="1"/>
</dbReference>
<dbReference type="Gene3D" id="3.40.50.300">
    <property type="entry name" value="P-loop containing nucleotide triphosphate hydrolases"/>
    <property type="match status" value="2"/>
</dbReference>
<comment type="function">
    <text evidence="7">DEAD-box RNA helicase involved in RNA degradation. Has RNA-dependent ATPase activity and unwinds double-stranded RNA.</text>
</comment>
<evidence type="ECO:0000259" key="11">
    <source>
        <dbReference type="PROSITE" id="PS51194"/>
    </source>
</evidence>
<dbReference type="PANTHER" id="PTHR47959">
    <property type="entry name" value="ATP-DEPENDENT RNA HELICASE RHLE-RELATED"/>
    <property type="match status" value="1"/>
</dbReference>
<keyword evidence="14" id="KW-1185">Reference proteome</keyword>
<comment type="subcellular location">
    <subcellularLocation>
        <location evidence="7">Cytoplasm</location>
    </subcellularLocation>
</comment>
<dbReference type="Proteomes" id="UP000019460">
    <property type="component" value="Unassembled WGS sequence"/>
</dbReference>
<dbReference type="InterPro" id="IPR027417">
    <property type="entry name" value="P-loop_NTPase"/>
</dbReference>
<dbReference type="SMART" id="SM00487">
    <property type="entry name" value="DEXDc"/>
    <property type="match status" value="1"/>
</dbReference>
<proteinExistence type="inferred from homology"/>
<dbReference type="Pfam" id="PF00271">
    <property type="entry name" value="Helicase_C"/>
    <property type="match status" value="1"/>
</dbReference>
<gene>
    <name evidence="7" type="primary">rhlB</name>
    <name evidence="13" type="ORF">D779_1318</name>
</gene>
<evidence type="ECO:0000313" key="14">
    <source>
        <dbReference type="Proteomes" id="UP000019460"/>
    </source>
</evidence>
<dbReference type="EMBL" id="AONC01000025">
    <property type="protein sequence ID" value="EXJ15576.1"/>
    <property type="molecule type" value="Genomic_DNA"/>
</dbReference>
<comment type="similarity">
    <text evidence="7">Belongs to the DEAD box helicase family. RhlB subfamily.</text>
</comment>
<dbReference type="InterPro" id="IPR014014">
    <property type="entry name" value="RNA_helicase_DEAD_Q_motif"/>
</dbReference>
<protein>
    <recommendedName>
        <fullName evidence="7">ATP-dependent RNA helicase RhlB</fullName>
        <ecNumber evidence="7">3.6.4.13</ecNumber>
    </recommendedName>
</protein>
<dbReference type="PATRIC" id="fig|1249627.3.peg.1768"/>
<dbReference type="GO" id="GO:0003723">
    <property type="term" value="F:RNA binding"/>
    <property type="evidence" value="ECO:0007669"/>
    <property type="project" value="UniProtKB-UniRule"/>
</dbReference>
<feature type="domain" description="Helicase C-terminal" evidence="11">
    <location>
        <begin position="246"/>
        <end position="390"/>
    </location>
</feature>
<organism evidence="13 14">
    <name type="scientific">Imhoffiella purpurea</name>
    <dbReference type="NCBI Taxonomy" id="1249627"/>
    <lineage>
        <taxon>Bacteria</taxon>
        <taxon>Pseudomonadati</taxon>
        <taxon>Pseudomonadota</taxon>
        <taxon>Gammaproteobacteria</taxon>
        <taxon>Chromatiales</taxon>
        <taxon>Chromatiaceae</taxon>
        <taxon>Imhoffiella</taxon>
    </lineage>
</organism>
<evidence type="ECO:0000256" key="1">
    <source>
        <dbReference type="ARBA" id="ARBA00022490"/>
    </source>
</evidence>
<dbReference type="GO" id="GO:0006401">
    <property type="term" value="P:RNA catabolic process"/>
    <property type="evidence" value="ECO:0007669"/>
    <property type="project" value="UniProtKB-UniRule"/>
</dbReference>
<dbReference type="GO" id="GO:0003724">
    <property type="term" value="F:RNA helicase activity"/>
    <property type="evidence" value="ECO:0007669"/>
    <property type="project" value="UniProtKB-UniRule"/>
</dbReference>
<dbReference type="CDD" id="cd18787">
    <property type="entry name" value="SF2_C_DEAD"/>
    <property type="match status" value="1"/>
</dbReference>
<dbReference type="EC" id="3.6.4.13" evidence="7"/>
<evidence type="ECO:0000256" key="4">
    <source>
        <dbReference type="ARBA" id="ARBA00022806"/>
    </source>
</evidence>
<reference evidence="13 14" key="1">
    <citation type="submission" date="2012-11" db="EMBL/GenBank/DDBJ databases">
        <title>Genome assembly of Thiorhodococcus sp. AK35.</title>
        <authorList>
            <person name="Nupur N."/>
            <person name="Khatri I."/>
            <person name="Subramanian S."/>
            <person name="Pinnaka A."/>
        </authorList>
    </citation>
    <scope>NUCLEOTIDE SEQUENCE [LARGE SCALE GENOMIC DNA]</scope>
    <source>
        <strain evidence="13 14">AK35</strain>
    </source>
</reference>
<evidence type="ECO:0000256" key="3">
    <source>
        <dbReference type="ARBA" id="ARBA00022801"/>
    </source>
</evidence>
<name>W9VF07_9GAMM</name>
<keyword evidence="4 7" id="KW-0347">Helicase</keyword>
<dbReference type="STRING" id="1249627.D779_1318"/>